<feature type="compositionally biased region" description="Basic and acidic residues" evidence="1">
    <location>
        <begin position="75"/>
        <end position="87"/>
    </location>
</feature>
<proteinExistence type="predicted"/>
<feature type="region of interest" description="Disordered" evidence="1">
    <location>
        <begin position="1"/>
        <end position="20"/>
    </location>
</feature>
<name>A0ABR2SK75_9ROSI</name>
<feature type="compositionally biased region" description="Basic and acidic residues" evidence="1">
    <location>
        <begin position="100"/>
        <end position="111"/>
    </location>
</feature>
<accession>A0ABR2SK75</accession>
<evidence type="ECO:0000313" key="2">
    <source>
        <dbReference type="EMBL" id="KAK9025661.1"/>
    </source>
</evidence>
<keyword evidence="3" id="KW-1185">Reference proteome</keyword>
<protein>
    <submittedName>
        <fullName evidence="2">Uncharacterized protein</fullName>
    </submittedName>
</protein>
<evidence type="ECO:0000313" key="3">
    <source>
        <dbReference type="Proteomes" id="UP001396334"/>
    </source>
</evidence>
<organism evidence="2 3">
    <name type="scientific">Hibiscus sabdariffa</name>
    <name type="common">roselle</name>
    <dbReference type="NCBI Taxonomy" id="183260"/>
    <lineage>
        <taxon>Eukaryota</taxon>
        <taxon>Viridiplantae</taxon>
        <taxon>Streptophyta</taxon>
        <taxon>Embryophyta</taxon>
        <taxon>Tracheophyta</taxon>
        <taxon>Spermatophyta</taxon>
        <taxon>Magnoliopsida</taxon>
        <taxon>eudicotyledons</taxon>
        <taxon>Gunneridae</taxon>
        <taxon>Pentapetalae</taxon>
        <taxon>rosids</taxon>
        <taxon>malvids</taxon>
        <taxon>Malvales</taxon>
        <taxon>Malvaceae</taxon>
        <taxon>Malvoideae</taxon>
        <taxon>Hibiscus</taxon>
    </lineage>
</organism>
<comment type="caution">
    <text evidence="2">The sequence shown here is derived from an EMBL/GenBank/DDBJ whole genome shotgun (WGS) entry which is preliminary data.</text>
</comment>
<sequence>MSHMNKGLAYVPSTTDGQWMEPAGLVEDHNTEVSAINGGLTESVMDQGQLNQVEISNGSYQMKSEGGMQKLTLTQKRENKRPSDYRYSHKRKITADELTAENKHSKAENEW</sequence>
<dbReference type="EMBL" id="JBBPBN010000013">
    <property type="protein sequence ID" value="KAK9025661.1"/>
    <property type="molecule type" value="Genomic_DNA"/>
</dbReference>
<feature type="region of interest" description="Disordered" evidence="1">
    <location>
        <begin position="75"/>
        <end position="111"/>
    </location>
</feature>
<reference evidence="2 3" key="1">
    <citation type="journal article" date="2024" name="G3 (Bethesda)">
        <title>Genome assembly of Hibiscus sabdariffa L. provides insights into metabolisms of medicinal natural products.</title>
        <authorList>
            <person name="Kim T."/>
        </authorList>
    </citation>
    <scope>NUCLEOTIDE SEQUENCE [LARGE SCALE GENOMIC DNA]</scope>
    <source>
        <strain evidence="2">TK-2024</strain>
        <tissue evidence="2">Old leaves</tissue>
    </source>
</reference>
<dbReference type="Proteomes" id="UP001396334">
    <property type="component" value="Unassembled WGS sequence"/>
</dbReference>
<evidence type="ECO:0000256" key="1">
    <source>
        <dbReference type="SAM" id="MobiDB-lite"/>
    </source>
</evidence>
<gene>
    <name evidence="2" type="ORF">V6N11_038520</name>
</gene>